<organism evidence="3 4">
    <name type="scientific">Rubroshorea leprosula</name>
    <dbReference type="NCBI Taxonomy" id="152421"/>
    <lineage>
        <taxon>Eukaryota</taxon>
        <taxon>Viridiplantae</taxon>
        <taxon>Streptophyta</taxon>
        <taxon>Embryophyta</taxon>
        <taxon>Tracheophyta</taxon>
        <taxon>Spermatophyta</taxon>
        <taxon>Magnoliopsida</taxon>
        <taxon>eudicotyledons</taxon>
        <taxon>Gunneridae</taxon>
        <taxon>Pentapetalae</taxon>
        <taxon>rosids</taxon>
        <taxon>malvids</taxon>
        <taxon>Malvales</taxon>
        <taxon>Dipterocarpaceae</taxon>
        <taxon>Rubroshorea</taxon>
    </lineage>
</organism>
<keyword evidence="4" id="KW-1185">Reference proteome</keyword>
<comment type="caution">
    <text evidence="3">The sequence shown here is derived from an EMBL/GenBank/DDBJ whole genome shotgun (WGS) entry which is preliminary data.</text>
</comment>
<evidence type="ECO:0000313" key="3">
    <source>
        <dbReference type="EMBL" id="GKV02334.1"/>
    </source>
</evidence>
<dbReference type="EMBL" id="BPVZ01000018">
    <property type="protein sequence ID" value="GKV02334.1"/>
    <property type="molecule type" value="Genomic_DNA"/>
</dbReference>
<name>A0AAV5IVV8_9ROSI</name>
<dbReference type="AlphaFoldDB" id="A0AAV5IVV8"/>
<dbReference type="GO" id="GO:0035251">
    <property type="term" value="F:UDP-glucosyltransferase activity"/>
    <property type="evidence" value="ECO:0007669"/>
    <property type="project" value="InterPro"/>
</dbReference>
<reference evidence="3 4" key="1">
    <citation type="journal article" date="2021" name="Commun. Biol.">
        <title>The genome of Shorea leprosula (Dipterocarpaceae) highlights the ecological relevance of drought in aseasonal tropical rainforests.</title>
        <authorList>
            <person name="Ng K.K.S."/>
            <person name="Kobayashi M.J."/>
            <person name="Fawcett J.A."/>
            <person name="Hatakeyama M."/>
            <person name="Paape T."/>
            <person name="Ng C.H."/>
            <person name="Ang C.C."/>
            <person name="Tnah L.H."/>
            <person name="Lee C.T."/>
            <person name="Nishiyama T."/>
            <person name="Sese J."/>
            <person name="O'Brien M.J."/>
            <person name="Copetti D."/>
            <person name="Mohd Noor M.I."/>
            <person name="Ong R.C."/>
            <person name="Putra M."/>
            <person name="Sireger I.Z."/>
            <person name="Indrioko S."/>
            <person name="Kosugi Y."/>
            <person name="Izuno A."/>
            <person name="Isagi Y."/>
            <person name="Lee S.L."/>
            <person name="Shimizu K.K."/>
        </authorList>
    </citation>
    <scope>NUCLEOTIDE SEQUENCE [LARGE SCALE GENOMIC DNA]</scope>
    <source>
        <strain evidence="3">214</strain>
    </source>
</reference>
<dbReference type="PANTHER" id="PTHR48049">
    <property type="entry name" value="GLYCOSYLTRANSFERASE"/>
    <property type="match status" value="1"/>
</dbReference>
<accession>A0AAV5IVV8</accession>
<proteinExistence type="inferred from homology"/>
<gene>
    <name evidence="3" type="ORF">SLEP1_g14787</name>
</gene>
<sequence length="89" mass="9794">MPIEQVHELPYGIELSELPFIWILRKPEGIDSSHLHPSGFLARTSNQGVVCLGWSPQLEILAHPAIVGCLFHSGWGAIIESLGLGNHKF</sequence>
<comment type="similarity">
    <text evidence="1">Belongs to the UDP-glycosyltransferase family.</text>
</comment>
<evidence type="ECO:0000256" key="1">
    <source>
        <dbReference type="ARBA" id="ARBA00009995"/>
    </source>
</evidence>
<dbReference type="Gene3D" id="3.40.50.2000">
    <property type="entry name" value="Glycogen Phosphorylase B"/>
    <property type="match status" value="1"/>
</dbReference>
<dbReference type="InterPro" id="IPR050481">
    <property type="entry name" value="UDP-glycosyltransf_plant"/>
</dbReference>
<dbReference type="PANTHER" id="PTHR48049:SF75">
    <property type="entry name" value="UDP-RHAMNOSE:RHAMNOSYLTRANSFERASE 1"/>
    <property type="match status" value="1"/>
</dbReference>
<dbReference type="Proteomes" id="UP001054252">
    <property type="component" value="Unassembled WGS sequence"/>
</dbReference>
<keyword evidence="2" id="KW-0808">Transferase</keyword>
<evidence type="ECO:0000313" key="4">
    <source>
        <dbReference type="Proteomes" id="UP001054252"/>
    </source>
</evidence>
<dbReference type="SUPFAM" id="SSF53756">
    <property type="entry name" value="UDP-Glycosyltransferase/glycogen phosphorylase"/>
    <property type="match status" value="1"/>
</dbReference>
<dbReference type="InterPro" id="IPR002213">
    <property type="entry name" value="UDP_glucos_trans"/>
</dbReference>
<dbReference type="Pfam" id="PF00201">
    <property type="entry name" value="UDPGT"/>
    <property type="match status" value="1"/>
</dbReference>
<evidence type="ECO:0008006" key="5">
    <source>
        <dbReference type="Google" id="ProtNLM"/>
    </source>
</evidence>
<evidence type="ECO:0000256" key="2">
    <source>
        <dbReference type="ARBA" id="ARBA00022679"/>
    </source>
</evidence>
<protein>
    <recommendedName>
        <fullName evidence="5">UDP-glycosyltransferase</fullName>
    </recommendedName>
</protein>